<dbReference type="Gene3D" id="3.30.70.1430">
    <property type="entry name" value="Multidrug efflux transporter AcrB pore domain"/>
    <property type="match status" value="2"/>
</dbReference>
<dbReference type="EMBL" id="JAUSUA010000002">
    <property type="protein sequence ID" value="MDQ0206743.1"/>
    <property type="molecule type" value="Genomic_DNA"/>
</dbReference>
<dbReference type="Proteomes" id="UP001225034">
    <property type="component" value="Unassembled WGS sequence"/>
</dbReference>
<keyword evidence="1" id="KW-0812">Transmembrane</keyword>
<evidence type="ECO:0000256" key="1">
    <source>
        <dbReference type="SAM" id="Phobius"/>
    </source>
</evidence>
<dbReference type="PANTHER" id="PTHR32063">
    <property type="match status" value="1"/>
</dbReference>
<protein>
    <submittedName>
        <fullName evidence="2">HAE1 family hydrophobic/amphiphilic exporter-1</fullName>
    </submittedName>
</protein>
<dbReference type="Gene3D" id="3.30.70.1320">
    <property type="entry name" value="Multidrug efflux transporter AcrB pore domain like"/>
    <property type="match status" value="2"/>
</dbReference>
<feature type="transmembrane region" description="Helical" evidence="1">
    <location>
        <begin position="933"/>
        <end position="958"/>
    </location>
</feature>
<organism evidence="2 3">
    <name type="scientific">Alkalicoccobacillus murimartini</name>
    <dbReference type="NCBI Taxonomy" id="171685"/>
    <lineage>
        <taxon>Bacteria</taxon>
        <taxon>Bacillati</taxon>
        <taxon>Bacillota</taxon>
        <taxon>Bacilli</taxon>
        <taxon>Bacillales</taxon>
        <taxon>Bacillaceae</taxon>
        <taxon>Alkalicoccobacillus</taxon>
    </lineage>
</organism>
<accession>A0ABT9YGL3</accession>
<comment type="caution">
    <text evidence="2">The sequence shown here is derived from an EMBL/GenBank/DDBJ whole genome shotgun (WGS) entry which is preliminary data.</text>
</comment>
<keyword evidence="1" id="KW-0472">Membrane</keyword>
<dbReference type="PRINTS" id="PR00702">
    <property type="entry name" value="ACRIFLAVINRP"/>
</dbReference>
<dbReference type="Gene3D" id="3.30.2090.10">
    <property type="entry name" value="Multidrug efflux transporter AcrB TolC docking domain, DN and DC subdomains"/>
    <property type="match status" value="3"/>
</dbReference>
<reference evidence="2 3" key="1">
    <citation type="submission" date="2023-07" db="EMBL/GenBank/DDBJ databases">
        <title>Genomic Encyclopedia of Type Strains, Phase IV (KMG-IV): sequencing the most valuable type-strain genomes for metagenomic binning, comparative biology and taxonomic classification.</title>
        <authorList>
            <person name="Goeker M."/>
        </authorList>
    </citation>
    <scope>NUCLEOTIDE SEQUENCE [LARGE SCALE GENOMIC DNA]</scope>
    <source>
        <strain evidence="2 3">DSM 19154</strain>
    </source>
</reference>
<feature type="transmembrane region" description="Helical" evidence="1">
    <location>
        <begin position="364"/>
        <end position="383"/>
    </location>
</feature>
<feature type="transmembrane region" description="Helical" evidence="1">
    <location>
        <begin position="13"/>
        <end position="31"/>
    </location>
</feature>
<dbReference type="InterPro" id="IPR027463">
    <property type="entry name" value="AcrB_DN_DC_subdom"/>
</dbReference>
<gene>
    <name evidence="2" type="ORF">J2S05_001542</name>
</gene>
<feature type="transmembrane region" description="Helical" evidence="1">
    <location>
        <begin position="881"/>
        <end position="900"/>
    </location>
</feature>
<dbReference type="Gene3D" id="1.20.1640.10">
    <property type="entry name" value="Multidrug efflux transporter AcrB transmembrane domain"/>
    <property type="match status" value="3"/>
</dbReference>
<dbReference type="SUPFAM" id="SSF82866">
    <property type="entry name" value="Multidrug efflux transporter AcrB transmembrane domain"/>
    <property type="match status" value="2"/>
</dbReference>
<dbReference type="SUPFAM" id="SSF82693">
    <property type="entry name" value="Multidrug efflux transporter AcrB pore domain, PN1, PN2, PC1 and PC2 subdomains"/>
    <property type="match status" value="2"/>
</dbReference>
<evidence type="ECO:0000313" key="2">
    <source>
        <dbReference type="EMBL" id="MDQ0206743.1"/>
    </source>
</evidence>
<feature type="transmembrane region" description="Helical" evidence="1">
    <location>
        <begin position="496"/>
        <end position="519"/>
    </location>
</feature>
<dbReference type="InterPro" id="IPR001036">
    <property type="entry name" value="Acrflvin-R"/>
</dbReference>
<sequence length="1046" mass="111646">MKKIIEFSLKNKFALWLLTIMIVVAGLYSGLNMKMETIPNINTPIITISTTYPGATPEEVLDKVTEPIEQKVEGLNGVSNVTSSSFQNASSIQIEYRFSKDMDEAVTEVKDALDGEGFPDGVSDPTISRLSLSAFPVLTLSASNDEGSLTELTDLVENEVAPTLEGLEGVSSVSLSGQTVKEVQLRFNEDELVENGLDEETVLQMIQGSDVTFPLGLYTFGDKEQSVVLDGDVNTIEDLEAIEIPIGAGGMDEQMPGAEQAVPGGESEQQVPGAGELPTDIEIPTIALGDLADIEVVNESQSISRTNGKEAIGLQIVSNADANTVDVVDQALEAAADLEDKHSGLEIVSTLDLGEPIKESVETMISKALFGALFAMAIILLFLRNFKTTLISVISIPLSLLIAVILLKQMDITLNVMTLGAMTVAIGRVIDDSIVVIENIFRRMGMADEPLKGKALIVDATREMFMPILSSTVVTISVFLPLGLVEGMVGELFLPFALTVVFALLASLLVAITIVPMMAHSMFKKGLSKSNQSHAEKPSKLADGYKRILNWSLDHKWITSLVAIALLVGSLFLVPAVGVSFLPADEEKALYVTYNPEPGQTLEEVEEVAGQAETLLEERDGIELIQLSIGGENPMSMGPSNSSIFYIEYADDFAGFAGEKDEVIDQLSTLSDKGTWANQDFTGMSGASSELSVQVSGPSIEAIEPVITEVEQLLADQDDLSDIDTSLSEQYEEYNLVADAEELSKNGLTAAQVGMALSNQGQREVLTTINEEGTELDVFVETEEESYASIDELLDKTILTALGEEIEIRDVVNVEEGTTPDTITRRNGDIYADASGQITSDNVGAVSSAVQTELDKLDIPTGVDVSMGGVSADIEESFTQLGLAMLAAIAIVYFVLVLTFGGGLAPFAILFSLPFTIIGALVGLLIAGETISVSSMIGALMLIGIVVTNAIVLIDRVIHQENEGLSTREALLEAGSTRLRPILMTAIATIGALLPLAFGFEGGGLISKGLGVTVIGGLTSSTILTLLIVPLVYELLMKMKKRSVKE</sequence>
<evidence type="ECO:0000313" key="3">
    <source>
        <dbReference type="Proteomes" id="UP001225034"/>
    </source>
</evidence>
<feature type="transmembrane region" description="Helical" evidence="1">
    <location>
        <begin position="979"/>
        <end position="998"/>
    </location>
</feature>
<dbReference type="PANTHER" id="PTHR32063:SF0">
    <property type="entry name" value="SWARMING MOTILITY PROTEIN SWRC"/>
    <property type="match status" value="1"/>
</dbReference>
<dbReference type="RefSeq" id="WP_306981494.1">
    <property type="nucleotide sequence ID" value="NZ_JAUSUA010000002.1"/>
</dbReference>
<feature type="transmembrane region" description="Helical" evidence="1">
    <location>
        <begin position="557"/>
        <end position="582"/>
    </location>
</feature>
<dbReference type="SUPFAM" id="SSF82714">
    <property type="entry name" value="Multidrug efflux transporter AcrB TolC docking domain, DN and DC subdomains"/>
    <property type="match status" value="1"/>
</dbReference>
<dbReference type="Gene3D" id="3.30.70.1440">
    <property type="entry name" value="Multidrug efflux transporter AcrB pore domain"/>
    <property type="match status" value="1"/>
</dbReference>
<feature type="transmembrane region" description="Helical" evidence="1">
    <location>
        <begin position="907"/>
        <end position="927"/>
    </location>
</feature>
<proteinExistence type="predicted"/>
<keyword evidence="1" id="KW-1133">Transmembrane helix</keyword>
<dbReference type="Pfam" id="PF00873">
    <property type="entry name" value="ACR_tran"/>
    <property type="match status" value="2"/>
</dbReference>
<feature type="transmembrane region" description="Helical" evidence="1">
    <location>
        <begin position="1010"/>
        <end position="1033"/>
    </location>
</feature>
<feature type="transmembrane region" description="Helical" evidence="1">
    <location>
        <begin position="389"/>
        <end position="407"/>
    </location>
</feature>
<keyword evidence="3" id="KW-1185">Reference proteome</keyword>
<name>A0ABT9YGL3_9BACI</name>
<feature type="transmembrane region" description="Helical" evidence="1">
    <location>
        <begin position="464"/>
        <end position="484"/>
    </location>
</feature>